<gene>
    <name evidence="1" type="ORF">KP803_16215</name>
</gene>
<dbReference type="Pfam" id="PF05258">
    <property type="entry name" value="DciA"/>
    <property type="match status" value="1"/>
</dbReference>
<dbReference type="RefSeq" id="WP_248009903.1">
    <property type="nucleotide sequence ID" value="NZ_JAJHVV010000010.1"/>
</dbReference>
<comment type="caution">
    <text evidence="1">The sequence shown here is derived from an EMBL/GenBank/DDBJ whole genome shotgun (WGS) entry which is preliminary data.</text>
</comment>
<evidence type="ECO:0000313" key="2">
    <source>
        <dbReference type="Proteomes" id="UP001139559"/>
    </source>
</evidence>
<dbReference type="Proteomes" id="UP001139559">
    <property type="component" value="Unassembled WGS sequence"/>
</dbReference>
<protein>
    <submittedName>
        <fullName evidence="1">DciA family protein</fullName>
    </submittedName>
</protein>
<sequence length="151" mass="17225">MRDHRPTLTQELLSESKLNQIQQHAKEILTINQELQKFLPANVVKHCRAANVRGSHLLLEVANASMKMKLDYDRLTILNHLRSAGFARLISLEVKINPSLYRQEGRTPKEDEFKKRAPLSESAAQALLIVAESAPKKIQERLKRIAQLAKK</sequence>
<dbReference type="EMBL" id="JAJHVV010000010">
    <property type="protein sequence ID" value="MCK6264823.1"/>
    <property type="molecule type" value="Genomic_DNA"/>
</dbReference>
<keyword evidence="2" id="KW-1185">Reference proteome</keyword>
<reference evidence="1" key="1">
    <citation type="submission" date="2021-11" db="EMBL/GenBank/DDBJ databases">
        <title>Vibrio ZSDE26 sp. nov. and Vibrio ZSDZ34 sp. nov., isolated from coastal seawater in Qingdao.</title>
        <authorList>
            <person name="Zhang P."/>
        </authorList>
    </citation>
    <scope>NUCLEOTIDE SEQUENCE</scope>
    <source>
        <strain evidence="1">ZSDE26</strain>
    </source>
</reference>
<proteinExistence type="predicted"/>
<dbReference type="AlphaFoldDB" id="A0A9X1XPK4"/>
<organism evidence="1 2">
    <name type="scientific">Vibrio amylolyticus</name>
    <dbReference type="NCBI Taxonomy" id="2847292"/>
    <lineage>
        <taxon>Bacteria</taxon>
        <taxon>Pseudomonadati</taxon>
        <taxon>Pseudomonadota</taxon>
        <taxon>Gammaproteobacteria</taxon>
        <taxon>Vibrionales</taxon>
        <taxon>Vibrionaceae</taxon>
        <taxon>Vibrio</taxon>
    </lineage>
</organism>
<evidence type="ECO:0000313" key="1">
    <source>
        <dbReference type="EMBL" id="MCK6264823.1"/>
    </source>
</evidence>
<accession>A0A9X1XPK4</accession>
<dbReference type="InterPro" id="IPR007922">
    <property type="entry name" value="DciA-like"/>
</dbReference>
<name>A0A9X1XPK4_9VIBR</name>